<sequence>MAEMESHVEEKKVEEDQEIEEWSDVEDPPQKKTETDFMSQDLRADSDTLTERFNEEIFHAKDEPEMDTLQHEEEMDESIENLYNPIEFNGVNIPFQIRELFHFITKYRPQILEMETKLKPFLPDFIPAVGDPDAFLKIDRPDENIEFLGLTLIDEPSLNQSDPSVLDLRLRSVYKQSSAKKTVARTIEEGNKVKAIEKWIKDINELHRSKPLPTVNYSKPLPDIDALLQEWNPDVEDILSEDKILPSNLNCDLSFYTDVACGKQMGALSPPEYAVLTKWYEWLEQKADIGLDLIVTCRINLFDSYHRYGKNWFHEVYLRTKPEVAHERMAKRQRPEEKEIPLSYIHLVHDCYETWLVGDGETKAQSIAPVLILDANRPLDEIFKVCEENRDKILGIHR</sequence>
<dbReference type="PANTHER" id="PTHR13376:SF0">
    <property type="entry name" value="INTRAFLAGELLAR TRANSPORT PROTEIN 46 HOMOLOG"/>
    <property type="match status" value="1"/>
</dbReference>
<keyword evidence="4" id="KW-0963">Cytoplasm</keyword>
<evidence type="ECO:0000256" key="2">
    <source>
        <dbReference type="ARBA" id="ARBA00007700"/>
    </source>
</evidence>
<organism evidence="10">
    <name type="scientific">Daphnia similis</name>
    <dbReference type="NCBI Taxonomy" id="35528"/>
    <lineage>
        <taxon>Eukaryota</taxon>
        <taxon>Metazoa</taxon>
        <taxon>Ecdysozoa</taxon>
        <taxon>Arthropoda</taxon>
        <taxon>Crustacea</taxon>
        <taxon>Branchiopoda</taxon>
        <taxon>Diplostraca</taxon>
        <taxon>Cladocera</taxon>
        <taxon>Anomopoda</taxon>
        <taxon>Daphniidae</taxon>
        <taxon>Daphnia</taxon>
        <taxon>Daphnia similis group</taxon>
    </lineage>
</organism>
<evidence type="ECO:0000259" key="9">
    <source>
        <dbReference type="Pfam" id="PF01712"/>
    </source>
</evidence>
<dbReference type="Pfam" id="PF12317">
    <property type="entry name" value="IFT46_B_C"/>
    <property type="match status" value="1"/>
</dbReference>
<dbReference type="Pfam" id="PF01712">
    <property type="entry name" value="dNK"/>
    <property type="match status" value="1"/>
</dbReference>
<keyword evidence="5" id="KW-0969">Cilium</keyword>
<evidence type="ECO:0000256" key="5">
    <source>
        <dbReference type="ARBA" id="ARBA00023069"/>
    </source>
</evidence>
<evidence type="ECO:0000256" key="8">
    <source>
        <dbReference type="SAM" id="MobiDB-lite"/>
    </source>
</evidence>
<evidence type="ECO:0000256" key="4">
    <source>
        <dbReference type="ARBA" id="ARBA00022490"/>
    </source>
</evidence>
<feature type="compositionally biased region" description="Basic and acidic residues" evidence="8">
    <location>
        <begin position="1"/>
        <end position="14"/>
    </location>
</feature>
<comment type="similarity">
    <text evidence="2">Belongs to the IFT46 family.</text>
</comment>
<dbReference type="GO" id="GO:0031514">
    <property type="term" value="C:motile cilium"/>
    <property type="evidence" value="ECO:0007669"/>
    <property type="project" value="TreeGrafter"/>
</dbReference>
<dbReference type="EMBL" id="LR001749">
    <property type="protein sequence ID" value="SVE71368.1"/>
    <property type="molecule type" value="mRNA"/>
</dbReference>
<dbReference type="InterPro" id="IPR022088">
    <property type="entry name" value="Intraflagellar_transp_cmplxB"/>
</dbReference>
<dbReference type="InterPro" id="IPR031314">
    <property type="entry name" value="DNK_dom"/>
</dbReference>
<dbReference type="Gene3D" id="3.40.50.300">
    <property type="entry name" value="P-loop containing nucleotide triphosphate hydrolases"/>
    <property type="match status" value="1"/>
</dbReference>
<keyword evidence="7" id="KW-0966">Cell projection</keyword>
<dbReference type="GO" id="GO:0030992">
    <property type="term" value="C:intraciliary transport particle B"/>
    <property type="evidence" value="ECO:0007669"/>
    <property type="project" value="TreeGrafter"/>
</dbReference>
<evidence type="ECO:0000256" key="1">
    <source>
        <dbReference type="ARBA" id="ARBA00004120"/>
    </source>
</evidence>
<dbReference type="AlphaFoldDB" id="A0A4Y7LPB2"/>
<dbReference type="SUPFAM" id="SSF52540">
    <property type="entry name" value="P-loop containing nucleoside triphosphate hydrolases"/>
    <property type="match status" value="1"/>
</dbReference>
<name>A0A4Y7LPB2_9CRUS</name>
<evidence type="ECO:0000256" key="3">
    <source>
        <dbReference type="ARBA" id="ARBA00017206"/>
    </source>
</evidence>
<dbReference type="GO" id="GO:0060271">
    <property type="term" value="P:cilium assembly"/>
    <property type="evidence" value="ECO:0007669"/>
    <property type="project" value="TreeGrafter"/>
</dbReference>
<dbReference type="PANTHER" id="PTHR13376">
    <property type="entry name" value="INTRAFLAGELLAR TRANSPORT PROTEIN 46 HOMOLOG"/>
    <property type="match status" value="1"/>
</dbReference>
<feature type="region of interest" description="Disordered" evidence="8">
    <location>
        <begin position="1"/>
        <end position="45"/>
    </location>
</feature>
<dbReference type="InterPro" id="IPR027417">
    <property type="entry name" value="P-loop_NTPase"/>
</dbReference>
<feature type="compositionally biased region" description="Acidic residues" evidence="8">
    <location>
        <begin position="15"/>
        <end position="27"/>
    </location>
</feature>
<dbReference type="GO" id="GO:0042073">
    <property type="term" value="P:intraciliary transport"/>
    <property type="evidence" value="ECO:0007669"/>
    <property type="project" value="InterPro"/>
</dbReference>
<protein>
    <recommendedName>
        <fullName evidence="3">Intraflagellar transport protein 46 homolog</fullName>
    </recommendedName>
</protein>
<evidence type="ECO:0000256" key="6">
    <source>
        <dbReference type="ARBA" id="ARBA00023212"/>
    </source>
</evidence>
<feature type="domain" description="Deoxynucleoside kinase" evidence="9">
    <location>
        <begin position="310"/>
        <end position="381"/>
    </location>
</feature>
<proteinExistence type="evidence at transcript level"/>
<reference evidence="10" key="1">
    <citation type="submission" date="2018-08" db="EMBL/GenBank/DDBJ databases">
        <authorList>
            <person name="Cornetti L."/>
        </authorList>
    </citation>
    <scope>NUCLEOTIDE SEQUENCE</scope>
    <source>
        <strain evidence="10">CA-CBC-34</strain>
    </source>
</reference>
<accession>A0A4Y7LPB2</accession>
<evidence type="ECO:0000256" key="7">
    <source>
        <dbReference type="ARBA" id="ARBA00023273"/>
    </source>
</evidence>
<comment type="subcellular location">
    <subcellularLocation>
        <location evidence="1">Cytoplasm</location>
        <location evidence="1">Cytoskeleton</location>
        <location evidence="1">Cilium basal body</location>
    </subcellularLocation>
</comment>
<gene>
    <name evidence="10" type="primary">EOG090X0FP3</name>
</gene>
<dbReference type="GO" id="GO:0005815">
    <property type="term" value="C:microtubule organizing center"/>
    <property type="evidence" value="ECO:0007669"/>
    <property type="project" value="TreeGrafter"/>
</dbReference>
<evidence type="ECO:0000313" key="10">
    <source>
        <dbReference type="EMBL" id="SVE71368.1"/>
    </source>
</evidence>
<keyword evidence="6" id="KW-0206">Cytoskeleton</keyword>